<gene>
    <name evidence="4" type="ORF">RRG08_043475</name>
</gene>
<evidence type="ECO:0000313" key="5">
    <source>
        <dbReference type="Proteomes" id="UP001283361"/>
    </source>
</evidence>
<evidence type="ECO:0000256" key="2">
    <source>
        <dbReference type="SAM" id="SignalP"/>
    </source>
</evidence>
<evidence type="ECO:0000256" key="1">
    <source>
        <dbReference type="SAM" id="Phobius"/>
    </source>
</evidence>
<feature type="signal peptide" evidence="2">
    <location>
        <begin position="1"/>
        <end position="15"/>
    </location>
</feature>
<dbReference type="Pfam" id="PF25898">
    <property type="entry name" value="LolA_2nd_metazoa"/>
    <property type="match status" value="1"/>
</dbReference>
<sequence length="689" mass="78123">MKYLFVWFLFLTSNASFEQSNQLSTCRLDLRAARLPDLNLETRSVLIFGRPKMGSNLFSVTLFLLSTCLVIRPGTADEAQDRFDICGDISPNVDNATAEFTFESQFKAHVEAAVPDLERVINAWMVFSSSQKTLKVALTSTDLDYALYEDYEHHQSLFYNFQGGGRGTCYVDHTMRDGSGVNLIPEPPEEGHIPSVSQVLRLTGKSGFENEEIKLQKGKTTKYRSLGARPYYSCQKIKTTDNSEAIVKVTHLVSNAKLARTESGTVPLQVKFEGKYVSGNQAQDDQGNRINRPLTHVYNFFHYSTSVADDELQTPKGIVCPDRKGPNSFPKPPLYVRFGQEVHDSESTQVTTIKTTYDKEFNFVSEEFFDLLPGKQSRLRFDDFYAGLSYDIDYKTGACFATNISQVTQVNDYAQDKNGKIKMMTPEQFWDAEGVEYHYNGKKHFRGLETEVWIGKDPNTGYMYEWYFTFGIQHTVNDDAKSEQKEPHRVPYKRIFWPDNTNKYYSNYYFQVDFTEPPLLMDLSPCYQKKKQLISLSVSGLTLERVVKDETLVLRRAVTTLSKELKIPFTRISHPQVAFKAGKGYILFDLLGPPKYSSDLITQHTNQPGLDEVVSTLKKLTDDRNLVFEVGNKEVFVKGEAKFEEFAFKPPKRTDRGYSPGAMAGLSVAMVVVGVAAGGGGGYWFIIRQ</sequence>
<proteinExistence type="predicted"/>
<evidence type="ECO:0000313" key="4">
    <source>
        <dbReference type="EMBL" id="KAK3743743.1"/>
    </source>
</evidence>
<keyword evidence="5" id="KW-1185">Reference proteome</keyword>
<protein>
    <recommendedName>
        <fullName evidence="3">LolA-like domain-containing protein</fullName>
    </recommendedName>
</protein>
<keyword evidence="1" id="KW-1133">Transmembrane helix</keyword>
<dbReference type="AlphaFoldDB" id="A0AAE1CYG8"/>
<keyword evidence="2" id="KW-0732">Signal</keyword>
<organism evidence="4 5">
    <name type="scientific">Elysia crispata</name>
    <name type="common">lettuce slug</name>
    <dbReference type="NCBI Taxonomy" id="231223"/>
    <lineage>
        <taxon>Eukaryota</taxon>
        <taxon>Metazoa</taxon>
        <taxon>Spiralia</taxon>
        <taxon>Lophotrochozoa</taxon>
        <taxon>Mollusca</taxon>
        <taxon>Gastropoda</taxon>
        <taxon>Heterobranchia</taxon>
        <taxon>Euthyneura</taxon>
        <taxon>Panpulmonata</taxon>
        <taxon>Sacoglossa</taxon>
        <taxon>Placobranchoidea</taxon>
        <taxon>Plakobranchidae</taxon>
        <taxon>Elysia</taxon>
    </lineage>
</organism>
<dbReference type="EMBL" id="JAWDGP010006298">
    <property type="protein sequence ID" value="KAK3743743.1"/>
    <property type="molecule type" value="Genomic_DNA"/>
</dbReference>
<keyword evidence="1" id="KW-0472">Membrane</keyword>
<accession>A0AAE1CYG8</accession>
<feature type="transmembrane region" description="Helical" evidence="1">
    <location>
        <begin position="662"/>
        <end position="686"/>
    </location>
</feature>
<comment type="caution">
    <text evidence="4">The sequence shown here is derived from an EMBL/GenBank/DDBJ whole genome shotgun (WGS) entry which is preliminary data.</text>
</comment>
<reference evidence="4" key="1">
    <citation type="journal article" date="2023" name="G3 (Bethesda)">
        <title>A reference genome for the long-term kleptoplast-retaining sea slug Elysia crispata morphotype clarki.</title>
        <authorList>
            <person name="Eastman K.E."/>
            <person name="Pendleton A.L."/>
            <person name="Shaikh M.A."/>
            <person name="Suttiyut T."/>
            <person name="Ogas R."/>
            <person name="Tomko P."/>
            <person name="Gavelis G."/>
            <person name="Widhalm J.R."/>
            <person name="Wisecaver J.H."/>
        </authorList>
    </citation>
    <scope>NUCLEOTIDE SEQUENCE</scope>
    <source>
        <strain evidence="4">ECLA1</strain>
    </source>
</reference>
<feature type="chain" id="PRO_5042225082" description="LolA-like domain-containing protein" evidence="2">
    <location>
        <begin position="16"/>
        <end position="689"/>
    </location>
</feature>
<dbReference type="PANTHER" id="PTHR36902">
    <property type="entry name" value="ENRICHED IN SURFACE-LABELED PROTEOME PROTEIN 9"/>
    <property type="match status" value="1"/>
</dbReference>
<dbReference type="PANTHER" id="PTHR36902:SF1">
    <property type="entry name" value="ENRICHED IN SURFACE-LABELED PROTEOME PROTEIN 9"/>
    <property type="match status" value="1"/>
</dbReference>
<feature type="domain" description="LolA-like" evidence="3">
    <location>
        <begin position="315"/>
        <end position="527"/>
    </location>
</feature>
<dbReference type="InterPro" id="IPR058831">
    <property type="entry name" value="LolA-like_dom_2nd"/>
</dbReference>
<evidence type="ECO:0000259" key="3">
    <source>
        <dbReference type="Pfam" id="PF25898"/>
    </source>
</evidence>
<keyword evidence="1" id="KW-0812">Transmembrane</keyword>
<dbReference type="Proteomes" id="UP001283361">
    <property type="component" value="Unassembled WGS sequence"/>
</dbReference>
<name>A0AAE1CYG8_9GAST</name>